<feature type="compositionally biased region" description="Low complexity" evidence="7">
    <location>
        <begin position="183"/>
        <end position="195"/>
    </location>
</feature>
<gene>
    <name evidence="8" type="ORF">B0H63DRAFT_451294</name>
</gene>
<keyword evidence="5" id="KW-0539">Nucleus</keyword>
<evidence type="ECO:0000313" key="8">
    <source>
        <dbReference type="EMBL" id="KAK3382015.1"/>
    </source>
</evidence>
<dbReference type="InterPro" id="IPR009072">
    <property type="entry name" value="Histone-fold"/>
</dbReference>
<feature type="compositionally biased region" description="Pro residues" evidence="7">
    <location>
        <begin position="126"/>
        <end position="146"/>
    </location>
</feature>
<organism evidence="8 9">
    <name type="scientific">Podospora didyma</name>
    <dbReference type="NCBI Taxonomy" id="330526"/>
    <lineage>
        <taxon>Eukaryota</taxon>
        <taxon>Fungi</taxon>
        <taxon>Dikarya</taxon>
        <taxon>Ascomycota</taxon>
        <taxon>Pezizomycotina</taxon>
        <taxon>Sordariomycetes</taxon>
        <taxon>Sordariomycetidae</taxon>
        <taxon>Sordariales</taxon>
        <taxon>Podosporaceae</taxon>
        <taxon>Podospora</taxon>
    </lineage>
</organism>
<evidence type="ECO:0000256" key="6">
    <source>
        <dbReference type="ARBA" id="ARBA00038129"/>
    </source>
</evidence>
<comment type="subcellular location">
    <subcellularLocation>
        <location evidence="1">Nucleus</location>
    </subcellularLocation>
</comment>
<keyword evidence="3" id="KW-0238">DNA-binding</keyword>
<dbReference type="EMBL" id="JAULSW010000005">
    <property type="protein sequence ID" value="KAK3382015.1"/>
    <property type="molecule type" value="Genomic_DNA"/>
</dbReference>
<keyword evidence="9" id="KW-1185">Reference proteome</keyword>
<dbReference type="GO" id="GO:0000978">
    <property type="term" value="F:RNA polymerase II cis-regulatory region sequence-specific DNA binding"/>
    <property type="evidence" value="ECO:0007669"/>
    <property type="project" value="TreeGrafter"/>
</dbReference>
<evidence type="ECO:0000256" key="1">
    <source>
        <dbReference type="ARBA" id="ARBA00004123"/>
    </source>
</evidence>
<sequence>MSKTEAAPLLALAVEVFISELTKRSWMECNAQNRNNLAISHMRAAVKKSDMYDFLIDTALYSKPSSKPNDDGVIAPARHIKIEPATGAFPITQTLIITPIAAHGMQQYYTPPLPPAGMQQSNNYYPPHPPPTMGAEPLPPLLPAVPRAAPPPAPLAPMLPNPLDVRNSIYPSDYLHPPPSAPPQFFGAAAATASESPPPPPPPPPHPHPHPQQQRALLPRPPHSSQNQ</sequence>
<evidence type="ECO:0000256" key="5">
    <source>
        <dbReference type="ARBA" id="ARBA00023242"/>
    </source>
</evidence>
<keyword evidence="2" id="KW-0805">Transcription regulation</keyword>
<feature type="compositionally biased region" description="Pro residues" evidence="7">
    <location>
        <begin position="196"/>
        <end position="206"/>
    </location>
</feature>
<comment type="similarity">
    <text evidence="6">Belongs to the NFYC/HAP5 subunit family.</text>
</comment>
<evidence type="ECO:0000256" key="3">
    <source>
        <dbReference type="ARBA" id="ARBA00023125"/>
    </source>
</evidence>
<keyword evidence="4" id="KW-0804">Transcription</keyword>
<protein>
    <recommendedName>
        <fullName evidence="10">Transcription factor CBF/NF-Y/archaeal histone domain-containing protein</fullName>
    </recommendedName>
</protein>
<dbReference type="SUPFAM" id="SSF47113">
    <property type="entry name" value="Histone-fold"/>
    <property type="match status" value="1"/>
</dbReference>
<evidence type="ECO:0000256" key="4">
    <source>
        <dbReference type="ARBA" id="ARBA00023163"/>
    </source>
</evidence>
<dbReference type="PANTHER" id="PTHR10252">
    <property type="entry name" value="HISTONE-LIKE TRANSCRIPTION FACTOR CCAAT-RELATED"/>
    <property type="match status" value="1"/>
</dbReference>
<evidence type="ECO:0000313" key="9">
    <source>
        <dbReference type="Proteomes" id="UP001285441"/>
    </source>
</evidence>
<reference evidence="8" key="2">
    <citation type="submission" date="2023-06" db="EMBL/GenBank/DDBJ databases">
        <authorList>
            <consortium name="Lawrence Berkeley National Laboratory"/>
            <person name="Haridas S."/>
            <person name="Hensen N."/>
            <person name="Bonometti L."/>
            <person name="Westerberg I."/>
            <person name="Brannstrom I.O."/>
            <person name="Guillou S."/>
            <person name="Cros-Aarteil S."/>
            <person name="Calhoun S."/>
            <person name="Kuo A."/>
            <person name="Mondo S."/>
            <person name="Pangilinan J."/>
            <person name="Riley R."/>
            <person name="LaButti K."/>
            <person name="Andreopoulos B."/>
            <person name="Lipzen A."/>
            <person name="Chen C."/>
            <person name="Yanf M."/>
            <person name="Daum C."/>
            <person name="Ng V."/>
            <person name="Clum A."/>
            <person name="Steindorff A."/>
            <person name="Ohm R."/>
            <person name="Martin F."/>
            <person name="Silar P."/>
            <person name="Natvig D."/>
            <person name="Lalanne C."/>
            <person name="Gautier V."/>
            <person name="Ament-velasquez S.L."/>
            <person name="Kruys A."/>
            <person name="Hutchinson M.I."/>
            <person name="Powell A.J."/>
            <person name="Barry K."/>
            <person name="Miller A.N."/>
            <person name="Grigoriev I.V."/>
            <person name="Debuchy R."/>
            <person name="Gladieux P."/>
            <person name="Thoren M.H."/>
            <person name="Johannesson H."/>
        </authorList>
    </citation>
    <scope>NUCLEOTIDE SEQUENCE</scope>
    <source>
        <strain evidence="8">CBS 232.78</strain>
    </source>
</reference>
<feature type="region of interest" description="Disordered" evidence="7">
    <location>
        <begin position="170"/>
        <end position="228"/>
    </location>
</feature>
<dbReference type="PANTHER" id="PTHR10252:SF8">
    <property type="entry name" value="NUCLEAR TRANSCRIPTION FACTOR Y SUBUNIT GAMMA"/>
    <property type="match status" value="1"/>
</dbReference>
<feature type="region of interest" description="Disordered" evidence="7">
    <location>
        <begin position="119"/>
        <end position="146"/>
    </location>
</feature>
<reference evidence="8" key="1">
    <citation type="journal article" date="2023" name="Mol. Phylogenet. Evol.">
        <title>Genome-scale phylogeny and comparative genomics of the fungal order Sordariales.</title>
        <authorList>
            <person name="Hensen N."/>
            <person name="Bonometti L."/>
            <person name="Westerberg I."/>
            <person name="Brannstrom I.O."/>
            <person name="Guillou S."/>
            <person name="Cros-Aarteil S."/>
            <person name="Calhoun S."/>
            <person name="Haridas S."/>
            <person name="Kuo A."/>
            <person name="Mondo S."/>
            <person name="Pangilinan J."/>
            <person name="Riley R."/>
            <person name="LaButti K."/>
            <person name="Andreopoulos B."/>
            <person name="Lipzen A."/>
            <person name="Chen C."/>
            <person name="Yan M."/>
            <person name="Daum C."/>
            <person name="Ng V."/>
            <person name="Clum A."/>
            <person name="Steindorff A."/>
            <person name="Ohm R.A."/>
            <person name="Martin F."/>
            <person name="Silar P."/>
            <person name="Natvig D.O."/>
            <person name="Lalanne C."/>
            <person name="Gautier V."/>
            <person name="Ament-Velasquez S.L."/>
            <person name="Kruys A."/>
            <person name="Hutchinson M.I."/>
            <person name="Powell A.J."/>
            <person name="Barry K."/>
            <person name="Miller A.N."/>
            <person name="Grigoriev I.V."/>
            <person name="Debuchy R."/>
            <person name="Gladieux P."/>
            <person name="Hiltunen Thoren M."/>
            <person name="Johannesson H."/>
        </authorList>
    </citation>
    <scope>NUCLEOTIDE SEQUENCE</scope>
    <source>
        <strain evidence="8">CBS 232.78</strain>
    </source>
</reference>
<accession>A0AAE0TWI9</accession>
<dbReference type="Gene3D" id="1.10.20.10">
    <property type="entry name" value="Histone, subunit A"/>
    <property type="match status" value="1"/>
</dbReference>
<dbReference type="GO" id="GO:0046982">
    <property type="term" value="F:protein heterodimerization activity"/>
    <property type="evidence" value="ECO:0007669"/>
    <property type="project" value="InterPro"/>
</dbReference>
<proteinExistence type="inferred from homology"/>
<evidence type="ECO:0008006" key="10">
    <source>
        <dbReference type="Google" id="ProtNLM"/>
    </source>
</evidence>
<evidence type="ECO:0000256" key="7">
    <source>
        <dbReference type="SAM" id="MobiDB-lite"/>
    </source>
</evidence>
<dbReference type="Proteomes" id="UP001285441">
    <property type="component" value="Unassembled WGS sequence"/>
</dbReference>
<dbReference type="GO" id="GO:0016602">
    <property type="term" value="C:CCAAT-binding factor complex"/>
    <property type="evidence" value="ECO:0007669"/>
    <property type="project" value="TreeGrafter"/>
</dbReference>
<dbReference type="AlphaFoldDB" id="A0AAE0TWI9"/>
<name>A0AAE0TWI9_9PEZI</name>
<comment type="caution">
    <text evidence="8">The sequence shown here is derived from an EMBL/GenBank/DDBJ whole genome shotgun (WGS) entry which is preliminary data.</text>
</comment>
<dbReference type="GO" id="GO:0001228">
    <property type="term" value="F:DNA-binding transcription activator activity, RNA polymerase II-specific"/>
    <property type="evidence" value="ECO:0007669"/>
    <property type="project" value="TreeGrafter"/>
</dbReference>
<dbReference type="InterPro" id="IPR050568">
    <property type="entry name" value="Transcr_DNA_Rep_Reg"/>
</dbReference>
<evidence type="ECO:0000256" key="2">
    <source>
        <dbReference type="ARBA" id="ARBA00023015"/>
    </source>
</evidence>